<reference evidence="10" key="1">
    <citation type="submission" date="2023-07" db="EMBL/GenBank/DDBJ databases">
        <title>Whole genome shotgun sequence of Streptomyces cacaoi subsp. asoensis NBRC 13813.</title>
        <authorList>
            <person name="Komaki H."/>
            <person name="Tamura T."/>
        </authorList>
    </citation>
    <scope>NUCLEOTIDE SEQUENCE [LARGE SCALE GENOMIC DNA]</scope>
    <source>
        <strain evidence="10">NBRC 13813</strain>
    </source>
</reference>
<evidence type="ECO:0000256" key="1">
    <source>
        <dbReference type="ARBA" id="ARBA00004141"/>
    </source>
</evidence>
<comment type="subcellular location">
    <subcellularLocation>
        <location evidence="1">Membrane</location>
        <topology evidence="1">Multi-pass membrane protein</topology>
    </subcellularLocation>
</comment>
<evidence type="ECO:0000313" key="9">
    <source>
        <dbReference type="EMBL" id="GHI62986.1"/>
    </source>
</evidence>
<dbReference type="Pfam" id="PF04138">
    <property type="entry name" value="GtrA_DPMS_TM"/>
    <property type="match status" value="1"/>
</dbReference>
<evidence type="ECO:0000256" key="4">
    <source>
        <dbReference type="ARBA" id="ARBA00022989"/>
    </source>
</evidence>
<accession>A0ABQ3S4D3</accession>
<name>A0ABQ3S4D3_9ACTN</name>
<protein>
    <recommendedName>
        <fullName evidence="8">GtrA/DPMS transmembrane domain-containing protein</fullName>
    </recommendedName>
</protein>
<keyword evidence="10" id="KW-1185">Reference proteome</keyword>
<gene>
    <name evidence="9" type="ORF">Saso_46360</name>
</gene>
<evidence type="ECO:0000256" key="7">
    <source>
        <dbReference type="SAM" id="Phobius"/>
    </source>
</evidence>
<dbReference type="EMBL" id="BNEB01000003">
    <property type="protein sequence ID" value="GHI62986.1"/>
    <property type="molecule type" value="Genomic_DNA"/>
</dbReference>
<evidence type="ECO:0000256" key="3">
    <source>
        <dbReference type="ARBA" id="ARBA00022692"/>
    </source>
</evidence>
<dbReference type="InterPro" id="IPR051401">
    <property type="entry name" value="GtrA_CellWall_Glycosyl"/>
</dbReference>
<dbReference type="GeneID" id="91472482"/>
<evidence type="ECO:0000256" key="2">
    <source>
        <dbReference type="ARBA" id="ARBA00009399"/>
    </source>
</evidence>
<feature type="transmembrane region" description="Helical" evidence="7">
    <location>
        <begin position="86"/>
        <end position="106"/>
    </location>
</feature>
<comment type="caution">
    <text evidence="9">The sequence shown here is derived from an EMBL/GenBank/DDBJ whole genome shotgun (WGS) entry which is preliminary data.</text>
</comment>
<feature type="region of interest" description="Disordered" evidence="6">
    <location>
        <begin position="1"/>
        <end position="43"/>
    </location>
</feature>
<evidence type="ECO:0000313" key="10">
    <source>
        <dbReference type="Proteomes" id="UP000649259"/>
    </source>
</evidence>
<keyword evidence="5 7" id="KW-0472">Membrane</keyword>
<feature type="compositionally biased region" description="Low complexity" evidence="6">
    <location>
        <begin position="15"/>
        <end position="43"/>
    </location>
</feature>
<evidence type="ECO:0000256" key="5">
    <source>
        <dbReference type="ARBA" id="ARBA00023136"/>
    </source>
</evidence>
<sequence>MAAEAGAHAGPRTDPGPASSPAAAGTPSVTGSPPATGPPSAAATRTRDLRQLITYALVGGSGVLLDLGAFLLLYNVAGLHEQVANVLSTSLGITNNFVLNALFTFGKRDRLLLRWLRFYSVGLTGIALTFVLLAVCSRGLDIDPNLVKAGSLPLVLVFQFALNRKWSFA</sequence>
<feature type="domain" description="GtrA/DPMS transmembrane" evidence="8">
    <location>
        <begin position="55"/>
        <end position="168"/>
    </location>
</feature>
<evidence type="ECO:0000256" key="6">
    <source>
        <dbReference type="SAM" id="MobiDB-lite"/>
    </source>
</evidence>
<dbReference type="PANTHER" id="PTHR38459">
    <property type="entry name" value="PROPHAGE BACTOPRENOL-LINKED GLUCOSE TRANSLOCASE HOMOLOG"/>
    <property type="match status" value="1"/>
</dbReference>
<keyword evidence="3 7" id="KW-0812">Transmembrane</keyword>
<feature type="transmembrane region" description="Helical" evidence="7">
    <location>
        <begin position="52"/>
        <end position="74"/>
    </location>
</feature>
<feature type="transmembrane region" description="Helical" evidence="7">
    <location>
        <begin position="118"/>
        <end position="140"/>
    </location>
</feature>
<dbReference type="PANTHER" id="PTHR38459:SF1">
    <property type="entry name" value="PROPHAGE BACTOPRENOL-LINKED GLUCOSE TRANSLOCASE HOMOLOG"/>
    <property type="match status" value="1"/>
</dbReference>
<dbReference type="RefSeq" id="WP_229901186.1">
    <property type="nucleotide sequence ID" value="NZ_BMSI01000003.1"/>
</dbReference>
<dbReference type="Proteomes" id="UP000649259">
    <property type="component" value="Unassembled WGS sequence"/>
</dbReference>
<dbReference type="InterPro" id="IPR007267">
    <property type="entry name" value="GtrA_DPMS_TM"/>
</dbReference>
<comment type="similarity">
    <text evidence="2">Belongs to the GtrA family.</text>
</comment>
<proteinExistence type="inferred from homology"/>
<evidence type="ECO:0000259" key="8">
    <source>
        <dbReference type="Pfam" id="PF04138"/>
    </source>
</evidence>
<organism evidence="9 10">
    <name type="scientific">Streptomyces asoensis</name>
    <dbReference type="NCBI Taxonomy" id="249586"/>
    <lineage>
        <taxon>Bacteria</taxon>
        <taxon>Bacillati</taxon>
        <taxon>Actinomycetota</taxon>
        <taxon>Actinomycetes</taxon>
        <taxon>Kitasatosporales</taxon>
        <taxon>Streptomycetaceae</taxon>
        <taxon>Streptomyces</taxon>
    </lineage>
</organism>
<keyword evidence="4 7" id="KW-1133">Transmembrane helix</keyword>